<proteinExistence type="predicted"/>
<keyword evidence="3" id="KW-1185">Reference proteome</keyword>
<dbReference type="PROSITE" id="PS50010">
    <property type="entry name" value="DH_2"/>
    <property type="match status" value="1"/>
</dbReference>
<gene>
    <name evidence="2" type="ORF">HPULCUR_008338</name>
</gene>
<reference evidence="2 3" key="1">
    <citation type="submission" date="2024-04" db="EMBL/GenBank/DDBJ databases">
        <title>genome sequences of Mucor flavus KT1a and Helicostylum pulchrum KT1b strains isolation_sourced from the surface of a dry-aged beef.</title>
        <authorList>
            <person name="Toyotome T."/>
            <person name="Hosono M."/>
            <person name="Torimaru M."/>
            <person name="Fukuda K."/>
            <person name="Mikami N."/>
        </authorList>
    </citation>
    <scope>NUCLEOTIDE SEQUENCE [LARGE SCALE GENOMIC DNA]</scope>
    <source>
        <strain evidence="2 3">KT1b</strain>
    </source>
</reference>
<accession>A0ABP9Y7N0</accession>
<name>A0ABP9Y7N0_9FUNG</name>
<dbReference type="Pfam" id="PF00621">
    <property type="entry name" value="RhoGEF"/>
    <property type="match status" value="1"/>
</dbReference>
<dbReference type="PANTHER" id="PTHR12673">
    <property type="entry name" value="FACIOGENITAL DYSPLASIA PROTEIN"/>
    <property type="match status" value="1"/>
</dbReference>
<dbReference type="SMART" id="SM00325">
    <property type="entry name" value="RhoGEF"/>
    <property type="match status" value="1"/>
</dbReference>
<feature type="domain" description="DH" evidence="1">
    <location>
        <begin position="186"/>
        <end position="373"/>
    </location>
</feature>
<dbReference type="SUPFAM" id="SSF48065">
    <property type="entry name" value="DBL homology domain (DH-domain)"/>
    <property type="match status" value="1"/>
</dbReference>
<dbReference type="EMBL" id="BAABUJ010000025">
    <property type="protein sequence ID" value="GAA5802863.1"/>
    <property type="molecule type" value="Genomic_DNA"/>
</dbReference>
<dbReference type="InterPro" id="IPR051092">
    <property type="entry name" value="FYVE_RhoGEF_PH"/>
</dbReference>
<organism evidence="2 3">
    <name type="scientific">Helicostylum pulchrum</name>
    <dbReference type="NCBI Taxonomy" id="562976"/>
    <lineage>
        <taxon>Eukaryota</taxon>
        <taxon>Fungi</taxon>
        <taxon>Fungi incertae sedis</taxon>
        <taxon>Mucoromycota</taxon>
        <taxon>Mucoromycotina</taxon>
        <taxon>Mucoromycetes</taxon>
        <taxon>Mucorales</taxon>
        <taxon>Mucorineae</taxon>
        <taxon>Mucoraceae</taxon>
        <taxon>Helicostylum</taxon>
    </lineage>
</organism>
<dbReference type="InterPro" id="IPR000219">
    <property type="entry name" value="DH_dom"/>
</dbReference>
<evidence type="ECO:0000259" key="1">
    <source>
        <dbReference type="PROSITE" id="PS50010"/>
    </source>
</evidence>
<dbReference type="CDD" id="cd00160">
    <property type="entry name" value="RhoGEF"/>
    <property type="match status" value="1"/>
</dbReference>
<protein>
    <recommendedName>
        <fullName evidence="1">DH domain-containing protein</fullName>
    </recommendedName>
</protein>
<dbReference type="Gene3D" id="1.20.900.10">
    <property type="entry name" value="Dbl homology (DH) domain"/>
    <property type="match status" value="1"/>
</dbReference>
<dbReference type="Proteomes" id="UP001476247">
    <property type="component" value="Unassembled WGS sequence"/>
</dbReference>
<sequence>MPPYSYPSFEEIEAKEWASNTIETILTDITPVSFKSAFSCQYEKPKKLQIVINEDLPKKKNEYNNPLRRSFSFLEGNLFFTPNEERTQQKNARRSQSTMLPSTSFAAKATCMKPTHHSSLSSCIRDTWHMDHASQIKAELFINHKKSSKELKAIHVWKITLAQYMIQTPPSLEIKSKPYTKRSSQLSKFIMTELLTTEETYLNHLLTLYMDPLLEIAQKKSSLVNLKDIEIIFAFIPQLIILSTILVHNLKETLTLFENGSDEPRIGQAFCELEDFFDIYIAYTVNFSKSKKHLSKASSSIVYRQLVQHTMSRKETNRMLLSDYMIAPIQRITRYALLLKDLLKYSKPSNSDYVYLNKALKCLSALAHAMNTVQ</sequence>
<dbReference type="InterPro" id="IPR035899">
    <property type="entry name" value="DBL_dom_sf"/>
</dbReference>
<comment type="caution">
    <text evidence="2">The sequence shown here is derived from an EMBL/GenBank/DDBJ whole genome shotgun (WGS) entry which is preliminary data.</text>
</comment>
<evidence type="ECO:0000313" key="3">
    <source>
        <dbReference type="Proteomes" id="UP001476247"/>
    </source>
</evidence>
<evidence type="ECO:0000313" key="2">
    <source>
        <dbReference type="EMBL" id="GAA5802863.1"/>
    </source>
</evidence>
<dbReference type="PANTHER" id="PTHR12673:SF159">
    <property type="entry name" value="LD03170P"/>
    <property type="match status" value="1"/>
</dbReference>